<dbReference type="EMBL" id="CDMZ01001545">
    <property type="protein sequence ID" value="CEM34155.1"/>
    <property type="molecule type" value="Genomic_DNA"/>
</dbReference>
<dbReference type="InterPro" id="IPR003959">
    <property type="entry name" value="ATPase_AAA_core"/>
</dbReference>
<gene>
    <name evidence="4" type="ORF">Cvel_23365</name>
</gene>
<feature type="signal peptide" evidence="2">
    <location>
        <begin position="1"/>
        <end position="19"/>
    </location>
</feature>
<feature type="chain" id="PRO_5005190474" description="AAA+ ATPase domain-containing protein" evidence="2">
    <location>
        <begin position="20"/>
        <end position="1021"/>
    </location>
</feature>
<feature type="region of interest" description="Disordered" evidence="1">
    <location>
        <begin position="922"/>
        <end position="981"/>
    </location>
</feature>
<dbReference type="SMART" id="SM00382">
    <property type="entry name" value="AAA"/>
    <property type="match status" value="1"/>
</dbReference>
<dbReference type="PANTHER" id="PTHR23077">
    <property type="entry name" value="AAA-FAMILY ATPASE"/>
    <property type="match status" value="1"/>
</dbReference>
<dbReference type="InterPro" id="IPR003593">
    <property type="entry name" value="AAA+_ATPase"/>
</dbReference>
<dbReference type="SUPFAM" id="SSF52540">
    <property type="entry name" value="P-loop containing nucleoside triphosphate hydrolases"/>
    <property type="match status" value="1"/>
</dbReference>
<feature type="compositionally biased region" description="Gly residues" evidence="1">
    <location>
        <begin position="806"/>
        <end position="816"/>
    </location>
</feature>
<feature type="region of interest" description="Disordered" evidence="1">
    <location>
        <begin position="758"/>
        <end position="834"/>
    </location>
</feature>
<keyword evidence="2" id="KW-0732">Signal</keyword>
<organism evidence="4">
    <name type="scientific">Chromera velia CCMP2878</name>
    <dbReference type="NCBI Taxonomy" id="1169474"/>
    <lineage>
        <taxon>Eukaryota</taxon>
        <taxon>Sar</taxon>
        <taxon>Alveolata</taxon>
        <taxon>Colpodellida</taxon>
        <taxon>Chromeraceae</taxon>
        <taxon>Chromera</taxon>
    </lineage>
</organism>
<feature type="compositionally biased region" description="Basic and acidic residues" evidence="1">
    <location>
        <begin position="922"/>
        <end position="938"/>
    </location>
</feature>
<evidence type="ECO:0000256" key="2">
    <source>
        <dbReference type="SAM" id="SignalP"/>
    </source>
</evidence>
<dbReference type="GO" id="GO:0016887">
    <property type="term" value="F:ATP hydrolysis activity"/>
    <property type="evidence" value="ECO:0007669"/>
    <property type="project" value="InterPro"/>
</dbReference>
<dbReference type="GO" id="GO:0005524">
    <property type="term" value="F:ATP binding"/>
    <property type="evidence" value="ECO:0007669"/>
    <property type="project" value="InterPro"/>
</dbReference>
<feature type="domain" description="AAA+ ATPase" evidence="3">
    <location>
        <begin position="581"/>
        <end position="718"/>
    </location>
</feature>
<dbReference type="AlphaFoldDB" id="A0A0G4GTU4"/>
<feature type="compositionally biased region" description="Low complexity" evidence="1">
    <location>
        <begin position="276"/>
        <end position="296"/>
    </location>
</feature>
<feature type="region of interest" description="Disordered" evidence="1">
    <location>
        <begin position="276"/>
        <end position="299"/>
    </location>
</feature>
<dbReference type="VEuPathDB" id="CryptoDB:Cvel_23365"/>
<dbReference type="InterPro" id="IPR027417">
    <property type="entry name" value="P-loop_NTPase"/>
</dbReference>
<dbReference type="Pfam" id="PF00004">
    <property type="entry name" value="AAA"/>
    <property type="match status" value="1"/>
</dbReference>
<dbReference type="Gene3D" id="3.40.50.300">
    <property type="entry name" value="P-loop containing nucleotide triphosphate hydrolases"/>
    <property type="match status" value="1"/>
</dbReference>
<feature type="compositionally biased region" description="Low complexity" evidence="1">
    <location>
        <begin position="796"/>
        <end position="805"/>
    </location>
</feature>
<feature type="region of interest" description="Disordered" evidence="1">
    <location>
        <begin position="520"/>
        <end position="562"/>
    </location>
</feature>
<proteinExistence type="predicted"/>
<reference evidence="4" key="1">
    <citation type="submission" date="2014-11" db="EMBL/GenBank/DDBJ databases">
        <authorList>
            <person name="Otto D Thomas"/>
            <person name="Naeem Raeece"/>
        </authorList>
    </citation>
    <scope>NUCLEOTIDE SEQUENCE</scope>
</reference>
<evidence type="ECO:0000256" key="1">
    <source>
        <dbReference type="SAM" id="MobiDB-lite"/>
    </source>
</evidence>
<protein>
    <recommendedName>
        <fullName evidence="3">AAA+ ATPase domain-containing protein</fullName>
    </recommendedName>
</protein>
<dbReference type="CDD" id="cd19481">
    <property type="entry name" value="RecA-like_protease"/>
    <property type="match status" value="1"/>
</dbReference>
<feature type="region of interest" description="Disordered" evidence="1">
    <location>
        <begin position="996"/>
        <end position="1021"/>
    </location>
</feature>
<accession>A0A0G4GTU4</accession>
<name>A0A0G4GTU4_9ALVE</name>
<feature type="compositionally biased region" description="Basic and acidic residues" evidence="1">
    <location>
        <begin position="773"/>
        <end position="782"/>
    </location>
</feature>
<evidence type="ECO:0000259" key="3">
    <source>
        <dbReference type="SMART" id="SM00382"/>
    </source>
</evidence>
<dbReference type="Gene3D" id="1.10.8.60">
    <property type="match status" value="1"/>
</dbReference>
<sequence>MWVLSLLLYVGLSVPLTLSIPSWTRRTTPNVERGALPGGVEHDFEYLEQLNQRLERLSGREQEVMSAFWCPPTNTFANHPICMELLSHDCIKGPFHNPAMISVLSRIAPSSLLLSNKSFMDALEILLQRRARLSSHRWQGASTYFRCLNTRALLDVIENGILPPDSDLLHRAKFAAERAHMIAFDDLCRQLAFRQAEDRQNFDIVVLVFSLIMYVQTISRLPAGTLDSQTSSAGSAKLVTAGLRVVFECQQNDGTWEKGEAIERSGFRGIAGDPHVSGGVSASPSMPSSPTSGSVPAVPCEQQQHGEIGNSYVFSVDLLGSLVDSIVEWKPELLAPFLPEIERTVGWMESNLLKERQGGGREPKTVLGWRSNHLTEGSPVGWCTAQVFFTLTRLRKLLRFLLTQRILAEFGGMSGAASGREWRTLMDSDLSVSGRKTTLMTDIENRILIPLQSAEMAVTLTLLPSEKVEELRQLGKEKIPHALSLFEWDSQKAGVVKRRPPSSSPSGLDSLECEDLSGLFEESEKEETANGCDSEETRKRGRRRRNSENSPSPAGNDDATKNEMRGKAIESLLFHFASTAPCYSLILFGPPGTAKSTLCASMANYLGWNFLVVDTSDFLAHGMGEVAARMRYIFDRLKVLERTIILFDEVEEFCQDRTNERLGMESRMLTTAMLTQFNDLRRQQKSVFIVATNRVRSLDAAVIRPGRFDMMLFAGTPNLKSREQRLRSKLQATRLSLEDKEAACRLVTQFMRRRWDDRGAVDDSASPSEGGEGGDRDRDRESGTSGDALAGGGDGLNQRGGRTTSGNGGDGGGTQTGGMRRRDRSSKISSNLERMGGMRLLTFAENEDVSPCTGPVGEGRLSASQVKSGLSFEGNAVGVNASTVSRALQYKAGPRESSNMTKGLQFNFADAKGGWIDDSLDVEERRDVSTEGTEEVKGRRGSRGSIERDACPMPESDPQRSGVGRCGSKRRKSEAEDDQLIEADYDQLIEEAVGLGLKKWNGSARRPRKRKETTAVDSDDT</sequence>
<evidence type="ECO:0000313" key="4">
    <source>
        <dbReference type="EMBL" id="CEM34155.1"/>
    </source>
</evidence>
<dbReference type="InterPro" id="IPR050168">
    <property type="entry name" value="AAA_ATPase_domain"/>
</dbReference>